<accession>A0ABX7B9M1</accession>
<dbReference type="SMART" id="SM00530">
    <property type="entry name" value="HTH_XRE"/>
    <property type="match status" value="1"/>
</dbReference>
<dbReference type="CDD" id="cd00093">
    <property type="entry name" value="HTH_XRE"/>
    <property type="match status" value="1"/>
</dbReference>
<dbReference type="Proteomes" id="UP000595197">
    <property type="component" value="Chromosome"/>
</dbReference>
<evidence type="ECO:0000313" key="2">
    <source>
        <dbReference type="EMBL" id="QQP91057.1"/>
    </source>
</evidence>
<name>A0ABX7B9M1_9PROT</name>
<evidence type="ECO:0000313" key="3">
    <source>
        <dbReference type="Proteomes" id="UP000595197"/>
    </source>
</evidence>
<reference evidence="2" key="1">
    <citation type="submission" date="2021-02" db="EMBL/GenBank/DDBJ databases">
        <title>Skermanella TT6 skin isolate.</title>
        <authorList>
            <person name="Lee K."/>
            <person name="Ganzorig M."/>
        </authorList>
    </citation>
    <scope>NUCLEOTIDE SEQUENCE</scope>
    <source>
        <strain evidence="2">TT6</strain>
    </source>
</reference>
<dbReference type="InterPro" id="IPR001387">
    <property type="entry name" value="Cro/C1-type_HTH"/>
</dbReference>
<dbReference type="Gene3D" id="1.10.260.40">
    <property type="entry name" value="lambda repressor-like DNA-binding domains"/>
    <property type="match status" value="1"/>
</dbReference>
<feature type="domain" description="HTH cro/C1-type" evidence="1">
    <location>
        <begin position="12"/>
        <end position="66"/>
    </location>
</feature>
<protein>
    <submittedName>
        <fullName evidence="2">Helix-turn-helix transcriptional regulator</fullName>
    </submittedName>
</protein>
<evidence type="ECO:0000259" key="1">
    <source>
        <dbReference type="PROSITE" id="PS50943"/>
    </source>
</evidence>
<gene>
    <name evidence="2" type="ORF">IGS68_07525</name>
</gene>
<dbReference type="Pfam" id="PF01381">
    <property type="entry name" value="HTH_3"/>
    <property type="match status" value="1"/>
</dbReference>
<dbReference type="InterPro" id="IPR010982">
    <property type="entry name" value="Lambda_DNA-bd_dom_sf"/>
</dbReference>
<organism evidence="2 3">
    <name type="scientific">Skermanella cutis</name>
    <dbReference type="NCBI Taxonomy" id="2775420"/>
    <lineage>
        <taxon>Bacteria</taxon>
        <taxon>Pseudomonadati</taxon>
        <taxon>Pseudomonadota</taxon>
        <taxon>Alphaproteobacteria</taxon>
        <taxon>Rhodospirillales</taxon>
        <taxon>Azospirillaceae</taxon>
        <taxon>Skermanella</taxon>
    </lineage>
</organism>
<dbReference type="PROSITE" id="PS50943">
    <property type="entry name" value="HTH_CROC1"/>
    <property type="match status" value="1"/>
</dbReference>
<dbReference type="EMBL" id="CP067420">
    <property type="protein sequence ID" value="QQP91057.1"/>
    <property type="molecule type" value="Genomic_DNA"/>
</dbReference>
<proteinExistence type="predicted"/>
<keyword evidence="3" id="KW-1185">Reference proteome</keyword>
<dbReference type="RefSeq" id="WP_201078580.1">
    <property type="nucleotide sequence ID" value="NZ_CP067420.1"/>
</dbReference>
<sequence length="212" mass="23304">MESKVEHDGTRLRNYRMMKNITLTKAAGMCGVSKSELSKLESGARPIRPDHVIKLAGVYGITPLDLLTPDSKLRAFIEHAIDAPVQQNEIPLYEGRALSSRQKDAVPTGKVPCPIQLVDVPGAYAVSISDMANAPALLPGVILHVHPQRPVVINDLVVNRVTWSPLVFFLRQSDDGDLYGLTLSKKRVDLDRDAIDLLHKVAGVWMINGARE</sequence>
<dbReference type="SUPFAM" id="SSF47413">
    <property type="entry name" value="lambda repressor-like DNA-binding domains"/>
    <property type="match status" value="1"/>
</dbReference>